<dbReference type="InterPro" id="IPR027417">
    <property type="entry name" value="P-loop_NTPase"/>
</dbReference>
<evidence type="ECO:0000259" key="6">
    <source>
        <dbReference type="PROSITE" id="PS51722"/>
    </source>
</evidence>
<dbReference type="PANTHER" id="PTHR43721">
    <property type="entry name" value="ELONGATION FACTOR TU-RELATED"/>
    <property type="match status" value="1"/>
</dbReference>
<evidence type="ECO:0000256" key="5">
    <source>
        <dbReference type="ARBA" id="ARBA00023134"/>
    </source>
</evidence>
<dbReference type="InterPro" id="IPR050055">
    <property type="entry name" value="EF-Tu_GTPase"/>
</dbReference>
<dbReference type="SUPFAM" id="SSF50447">
    <property type="entry name" value="Translation proteins"/>
    <property type="match status" value="1"/>
</dbReference>
<dbReference type="InterPro" id="IPR057335">
    <property type="entry name" value="Beta-barrel_SelB"/>
</dbReference>
<sequence>MKLASVVIGTAGHIDHGKTSLVKALTGTETDSLEEEKRRGITIDLGFAKLPLGDGEFAGLVDVPGHLRFIRNMMAGVSNIDFALLVIAADDSVMPQTIEHLAILELLNTSGAVVALTKADLVDDETLELARMEIEELLSLSSPDLAGAKIIPCSSVTGAGVEEVREALANLAKTKLTKSERGFFKMPLDKVFNVKGHGLVATGTVACGTVKTDDKMVLLPGNIKTRVRRIQHHGETFLSAEAGTRTALNLSTAGRGDVARGMMILHPAIATESNIFTAEVVCHRSSPFVISHGQSYLLNIHTRETMCRVFLLTEKSIKPGERCVAQIRFKNPLCIHHADKFILRSSSAKNTLGGGTVLEPSSRPMGRRGLKNNVKKWTALKEGTEAGLLAIIKEDPFGVSSKQITTFFNLLPEEIDELTKALGDIEKFEWKSEGYFCLKSGGERIVKEIIKAVTGHHNKNPDSPGIEETSLAKRCAPNPVYEELARYWIRHASTIGLIELDGAYARLPGRGAVFAGKDEAIRKEILDLFKSASFASPKTDKTHVKLGFEREKVARAMRDLIKTGELISLTPDYTLHKNMLELAKEKLTSEIKTEGSIDTASYRDILGTGRKTAIEILEYFDSIGLTRRIDNKGQRVLSHGPDE</sequence>
<feature type="domain" description="Tr-type G" evidence="6">
    <location>
        <begin position="3"/>
        <end position="177"/>
    </location>
</feature>
<dbReference type="InterPro" id="IPR031157">
    <property type="entry name" value="G_TR_CS"/>
</dbReference>
<gene>
    <name evidence="7" type="ORF">MNBD_NITROSPINAE01-1352</name>
</gene>
<dbReference type="InterPro" id="IPR000795">
    <property type="entry name" value="T_Tr_GTP-bd_dom"/>
</dbReference>
<dbReference type="GO" id="GO:0003746">
    <property type="term" value="F:translation elongation factor activity"/>
    <property type="evidence" value="ECO:0007669"/>
    <property type="project" value="UniProtKB-KW"/>
</dbReference>
<dbReference type="PANTHER" id="PTHR43721:SF22">
    <property type="entry name" value="ELONGATION FACTOR TU, MITOCHONDRIAL"/>
    <property type="match status" value="1"/>
</dbReference>
<name>A0A3B1BD39_9ZZZZ</name>
<proteinExistence type="predicted"/>
<dbReference type="EMBL" id="UOGC01000021">
    <property type="protein sequence ID" value="VAX16019.1"/>
    <property type="molecule type" value="Genomic_DNA"/>
</dbReference>
<dbReference type="InterPro" id="IPR015191">
    <property type="entry name" value="SelB_WHD4"/>
</dbReference>
<dbReference type="SUPFAM" id="SSF50465">
    <property type="entry name" value="EF-Tu/eEF-1alpha/eIF2-gamma C-terminal domain"/>
    <property type="match status" value="1"/>
</dbReference>
<dbReference type="Gene3D" id="3.40.50.300">
    <property type="entry name" value="P-loop containing nucleotide triphosphate hydrolases"/>
    <property type="match status" value="1"/>
</dbReference>
<keyword evidence="3" id="KW-0547">Nucleotide-binding</keyword>
<evidence type="ECO:0000313" key="7">
    <source>
        <dbReference type="EMBL" id="VAX16019.1"/>
    </source>
</evidence>
<dbReference type="SUPFAM" id="SSF46785">
    <property type="entry name" value="Winged helix' DNA-binding domain"/>
    <property type="match status" value="1"/>
</dbReference>
<dbReference type="InterPro" id="IPR036390">
    <property type="entry name" value="WH_DNA-bd_sf"/>
</dbReference>
<dbReference type="InterPro" id="IPR036388">
    <property type="entry name" value="WH-like_DNA-bd_sf"/>
</dbReference>
<dbReference type="NCBIfam" id="TIGR00475">
    <property type="entry name" value="selB"/>
    <property type="match status" value="1"/>
</dbReference>
<accession>A0A3B1BD39</accession>
<dbReference type="SUPFAM" id="SSF52540">
    <property type="entry name" value="P-loop containing nucleoside triphosphate hydrolases"/>
    <property type="match status" value="1"/>
</dbReference>
<dbReference type="GO" id="GO:0003924">
    <property type="term" value="F:GTPase activity"/>
    <property type="evidence" value="ECO:0007669"/>
    <property type="project" value="InterPro"/>
</dbReference>
<dbReference type="Pfam" id="PF00009">
    <property type="entry name" value="GTP_EFTU"/>
    <property type="match status" value="1"/>
</dbReference>
<dbReference type="AlphaFoldDB" id="A0A3B1BD39"/>
<keyword evidence="7" id="KW-0251">Elongation factor</keyword>
<organism evidence="7">
    <name type="scientific">hydrothermal vent metagenome</name>
    <dbReference type="NCBI Taxonomy" id="652676"/>
    <lineage>
        <taxon>unclassified sequences</taxon>
        <taxon>metagenomes</taxon>
        <taxon>ecological metagenomes</taxon>
    </lineage>
</organism>
<dbReference type="InterPro" id="IPR009001">
    <property type="entry name" value="Transl_elong_EF1A/Init_IF2_C"/>
</dbReference>
<protein>
    <submittedName>
        <fullName evidence="7">Selenocysteine-specific translation elongation factor</fullName>
    </submittedName>
</protein>
<evidence type="ECO:0000256" key="1">
    <source>
        <dbReference type="ARBA" id="ARBA00004496"/>
    </source>
</evidence>
<reference evidence="7" key="1">
    <citation type="submission" date="2018-06" db="EMBL/GenBank/DDBJ databases">
        <authorList>
            <person name="Zhirakovskaya E."/>
        </authorList>
    </citation>
    <scope>NUCLEOTIDE SEQUENCE</scope>
</reference>
<dbReference type="Pfam" id="PF09107">
    <property type="entry name" value="WHD_3rd_SelB"/>
    <property type="match status" value="1"/>
</dbReference>
<dbReference type="CDD" id="cd04171">
    <property type="entry name" value="SelB"/>
    <property type="match status" value="1"/>
</dbReference>
<evidence type="ECO:0000256" key="2">
    <source>
        <dbReference type="ARBA" id="ARBA00022490"/>
    </source>
</evidence>
<dbReference type="PROSITE" id="PS51722">
    <property type="entry name" value="G_TR_2"/>
    <property type="match status" value="1"/>
</dbReference>
<keyword evidence="2" id="KW-0963">Cytoplasm</keyword>
<dbReference type="Gene3D" id="2.40.30.10">
    <property type="entry name" value="Translation factors"/>
    <property type="match status" value="2"/>
</dbReference>
<evidence type="ECO:0000256" key="4">
    <source>
        <dbReference type="ARBA" id="ARBA00022917"/>
    </source>
</evidence>
<dbReference type="Gene3D" id="1.10.10.2770">
    <property type="match status" value="1"/>
</dbReference>
<dbReference type="GO" id="GO:0005525">
    <property type="term" value="F:GTP binding"/>
    <property type="evidence" value="ECO:0007669"/>
    <property type="project" value="UniProtKB-KW"/>
</dbReference>
<dbReference type="GO" id="GO:0003723">
    <property type="term" value="F:RNA binding"/>
    <property type="evidence" value="ECO:0007669"/>
    <property type="project" value="InterPro"/>
</dbReference>
<keyword evidence="5" id="KW-0342">GTP-binding</keyword>
<dbReference type="GO" id="GO:0001514">
    <property type="term" value="P:selenocysteine incorporation"/>
    <property type="evidence" value="ECO:0007669"/>
    <property type="project" value="InterPro"/>
</dbReference>
<dbReference type="PRINTS" id="PR00315">
    <property type="entry name" value="ELONGATNFCT"/>
</dbReference>
<dbReference type="PROSITE" id="PS00301">
    <property type="entry name" value="G_TR_1"/>
    <property type="match status" value="1"/>
</dbReference>
<dbReference type="Pfam" id="PF25461">
    <property type="entry name" value="Beta-barrel_SelB"/>
    <property type="match status" value="1"/>
</dbReference>
<keyword evidence="4" id="KW-0648">Protein biosynthesis</keyword>
<dbReference type="InterPro" id="IPR004535">
    <property type="entry name" value="Transl_elong_SelB"/>
</dbReference>
<dbReference type="GO" id="GO:0005829">
    <property type="term" value="C:cytosol"/>
    <property type="evidence" value="ECO:0007669"/>
    <property type="project" value="TreeGrafter"/>
</dbReference>
<dbReference type="InterPro" id="IPR009000">
    <property type="entry name" value="Transl_B-barrel_sf"/>
</dbReference>
<dbReference type="Gene3D" id="1.10.10.10">
    <property type="entry name" value="Winged helix-like DNA-binding domain superfamily/Winged helix DNA-binding domain"/>
    <property type="match status" value="1"/>
</dbReference>
<evidence type="ECO:0000256" key="3">
    <source>
        <dbReference type="ARBA" id="ARBA00022741"/>
    </source>
</evidence>
<comment type="subcellular location">
    <subcellularLocation>
        <location evidence="1">Cytoplasm</location>
    </subcellularLocation>
</comment>